<dbReference type="Pfam" id="PF10179">
    <property type="entry name" value="NDNF"/>
    <property type="match status" value="1"/>
</dbReference>
<keyword evidence="3" id="KW-0732">Signal</keyword>
<dbReference type="AlphaFoldDB" id="A0A653DU13"/>
<gene>
    <name evidence="8" type="ORF">CALMAC_LOCUS20336</name>
</gene>
<feature type="domain" description="Neuron-derived neurotrophic factor first Fn(III)" evidence="6">
    <location>
        <begin position="211"/>
        <end position="319"/>
    </location>
</feature>
<comment type="subcellular location">
    <subcellularLocation>
        <location evidence="1">Secreted</location>
    </subcellularLocation>
</comment>
<organism evidence="8 9">
    <name type="scientific">Callosobruchus maculatus</name>
    <name type="common">Southern cowpea weevil</name>
    <name type="synonym">Pulse bruchid</name>
    <dbReference type="NCBI Taxonomy" id="64391"/>
    <lineage>
        <taxon>Eukaryota</taxon>
        <taxon>Metazoa</taxon>
        <taxon>Ecdysozoa</taxon>
        <taxon>Arthropoda</taxon>
        <taxon>Hexapoda</taxon>
        <taxon>Insecta</taxon>
        <taxon>Pterygota</taxon>
        <taxon>Neoptera</taxon>
        <taxon>Endopterygota</taxon>
        <taxon>Coleoptera</taxon>
        <taxon>Polyphaga</taxon>
        <taxon>Cucujiformia</taxon>
        <taxon>Chrysomeloidea</taxon>
        <taxon>Chrysomelidae</taxon>
        <taxon>Bruchinae</taxon>
        <taxon>Bruchini</taxon>
        <taxon>Callosobruchus</taxon>
    </lineage>
</organism>
<dbReference type="EMBL" id="CAACVG010014688">
    <property type="protein sequence ID" value="VEN63532.1"/>
    <property type="molecule type" value="Genomic_DNA"/>
</dbReference>
<dbReference type="Proteomes" id="UP000410492">
    <property type="component" value="Unassembled WGS sequence"/>
</dbReference>
<accession>A0A653DU13</accession>
<keyword evidence="2" id="KW-0964">Secreted</keyword>
<evidence type="ECO:0000256" key="4">
    <source>
        <dbReference type="ARBA" id="ARBA00022737"/>
    </source>
</evidence>
<keyword evidence="4" id="KW-0677">Repeat</keyword>
<keyword evidence="5" id="KW-0325">Glycoprotein</keyword>
<dbReference type="OrthoDB" id="9872501at2759"/>
<evidence type="ECO:0008006" key="10">
    <source>
        <dbReference type="Google" id="ProtNLM"/>
    </source>
</evidence>
<keyword evidence="9" id="KW-1185">Reference proteome</keyword>
<evidence type="ECO:0000259" key="7">
    <source>
        <dbReference type="Pfam" id="PF19433"/>
    </source>
</evidence>
<dbReference type="InterPro" id="IPR019326">
    <property type="entry name" value="NDNF"/>
</dbReference>
<evidence type="ECO:0000256" key="1">
    <source>
        <dbReference type="ARBA" id="ARBA00004613"/>
    </source>
</evidence>
<dbReference type="PANTHER" id="PTHR14619:SF3">
    <property type="entry name" value="PROTEIN NDNF"/>
    <property type="match status" value="1"/>
</dbReference>
<dbReference type="InterPro" id="IPR045805">
    <property type="entry name" value="NDNF_C"/>
</dbReference>
<evidence type="ECO:0000256" key="2">
    <source>
        <dbReference type="ARBA" id="ARBA00022525"/>
    </source>
</evidence>
<name>A0A653DU13_CALMS</name>
<feature type="domain" description="Protein NDNF C-terminal" evidence="7">
    <location>
        <begin position="405"/>
        <end position="499"/>
    </location>
</feature>
<evidence type="ECO:0000256" key="3">
    <source>
        <dbReference type="ARBA" id="ARBA00022729"/>
    </source>
</evidence>
<dbReference type="Pfam" id="PF19433">
    <property type="entry name" value="NDNF_C"/>
    <property type="match status" value="1"/>
</dbReference>
<proteinExistence type="predicted"/>
<evidence type="ECO:0000313" key="8">
    <source>
        <dbReference type="EMBL" id="VEN63532.1"/>
    </source>
</evidence>
<dbReference type="GO" id="GO:0005576">
    <property type="term" value="C:extracellular region"/>
    <property type="evidence" value="ECO:0007669"/>
    <property type="project" value="UniProtKB-SubCell"/>
</dbReference>
<protein>
    <recommendedName>
        <fullName evidence="10">Protein NDNF</fullName>
    </recommendedName>
</protein>
<sequence>MKDCRALVGMRRGGRRIKAGKAERNGSDQQIVVAPETVNSGGKTRVDAVPYVSRTPYAKLARENAYSVGVKAARVVSHPATMLIVRRRLFLLLMLFIKLTESNRKNRRYKELRRPEVYDVIDSDYLPSDIQVTSYLYKEVTKRTRKPLVTSGINTTYLAAMEGLYMLQLRAQETDTYIHIYVSTEDGGPKTIQSARLHKMRIIQRQRRKGVTLRWQPSLVDPQSTTYCVVVHDQRNYGSLCAAQADKFGDLPPTNRPVAASQTVIDWHPINNVYPIIACVGRSTQYTTLNLKQGKNYYFEVFATDRQNNFTYPYASTSIVFDGKIKPIRLKNGVSAYASLRKYDGKVVFRYKIPKKPGKHLKLIFIPCGSVVYVEVSQKGNVIVAKRNVMKYENVTIDSPIEGSRYYIKVLASTKPLPRAFLPAMPSTTSLNEYQSLRTCDSVTIGWLPVPGRTVSHYCISAREGELEQVNNIDRLYQCPAKNSKLKKADDYVLKYCKDIAHSDKAMATLLIEH</sequence>
<dbReference type="PANTHER" id="PTHR14619">
    <property type="entry name" value="NEURON-DERIVED NEUROTROPHIC FACTOR"/>
    <property type="match status" value="1"/>
</dbReference>
<reference evidence="8 9" key="1">
    <citation type="submission" date="2019-01" db="EMBL/GenBank/DDBJ databases">
        <authorList>
            <person name="Sayadi A."/>
        </authorList>
    </citation>
    <scope>NUCLEOTIDE SEQUENCE [LARGE SCALE GENOMIC DNA]</scope>
</reference>
<evidence type="ECO:0000256" key="5">
    <source>
        <dbReference type="ARBA" id="ARBA00023180"/>
    </source>
</evidence>
<evidence type="ECO:0000313" key="9">
    <source>
        <dbReference type="Proteomes" id="UP000410492"/>
    </source>
</evidence>
<dbReference type="InterPro" id="IPR055271">
    <property type="entry name" value="NDNF_Fn(III)_1"/>
</dbReference>
<evidence type="ECO:0000259" key="6">
    <source>
        <dbReference type="Pfam" id="PF10179"/>
    </source>
</evidence>